<accession>A0A5B7FIG8</accession>
<reference evidence="2 3" key="1">
    <citation type="submission" date="2019-05" db="EMBL/GenBank/DDBJ databases">
        <title>Another draft genome of Portunus trituberculatus and its Hox gene families provides insights of decapod evolution.</title>
        <authorList>
            <person name="Jeong J.-H."/>
            <person name="Song I."/>
            <person name="Kim S."/>
            <person name="Choi T."/>
            <person name="Kim D."/>
            <person name="Ryu S."/>
            <person name="Kim W."/>
        </authorList>
    </citation>
    <scope>NUCLEOTIDE SEQUENCE [LARGE SCALE GENOMIC DNA]</scope>
    <source>
        <tissue evidence="2">Muscle</tissue>
    </source>
</reference>
<sequence length="59" mass="6652">MEAATKEEEEETTRQEEEEEESGPEDRSLLTHKIGRPHHPPGAWGCPHPGEAPDPCIHR</sequence>
<keyword evidence="3" id="KW-1185">Reference proteome</keyword>
<dbReference type="EMBL" id="VSRR010006635">
    <property type="protein sequence ID" value="MPC45236.1"/>
    <property type="molecule type" value="Genomic_DNA"/>
</dbReference>
<feature type="region of interest" description="Disordered" evidence="1">
    <location>
        <begin position="1"/>
        <end position="59"/>
    </location>
</feature>
<gene>
    <name evidence="2" type="ORF">E2C01_038929</name>
</gene>
<name>A0A5B7FIG8_PORTR</name>
<comment type="caution">
    <text evidence="2">The sequence shown here is derived from an EMBL/GenBank/DDBJ whole genome shotgun (WGS) entry which is preliminary data.</text>
</comment>
<evidence type="ECO:0000256" key="1">
    <source>
        <dbReference type="SAM" id="MobiDB-lite"/>
    </source>
</evidence>
<organism evidence="2 3">
    <name type="scientific">Portunus trituberculatus</name>
    <name type="common">Swimming crab</name>
    <name type="synonym">Neptunus trituberculatus</name>
    <dbReference type="NCBI Taxonomy" id="210409"/>
    <lineage>
        <taxon>Eukaryota</taxon>
        <taxon>Metazoa</taxon>
        <taxon>Ecdysozoa</taxon>
        <taxon>Arthropoda</taxon>
        <taxon>Crustacea</taxon>
        <taxon>Multicrustacea</taxon>
        <taxon>Malacostraca</taxon>
        <taxon>Eumalacostraca</taxon>
        <taxon>Eucarida</taxon>
        <taxon>Decapoda</taxon>
        <taxon>Pleocyemata</taxon>
        <taxon>Brachyura</taxon>
        <taxon>Eubrachyura</taxon>
        <taxon>Portunoidea</taxon>
        <taxon>Portunidae</taxon>
        <taxon>Portuninae</taxon>
        <taxon>Portunus</taxon>
    </lineage>
</organism>
<protein>
    <submittedName>
        <fullName evidence="2">Uncharacterized protein</fullName>
    </submittedName>
</protein>
<dbReference type="Proteomes" id="UP000324222">
    <property type="component" value="Unassembled WGS sequence"/>
</dbReference>
<feature type="compositionally biased region" description="Acidic residues" evidence="1">
    <location>
        <begin position="7"/>
        <end position="23"/>
    </location>
</feature>
<proteinExistence type="predicted"/>
<dbReference type="AlphaFoldDB" id="A0A5B7FIG8"/>
<evidence type="ECO:0000313" key="3">
    <source>
        <dbReference type="Proteomes" id="UP000324222"/>
    </source>
</evidence>
<evidence type="ECO:0000313" key="2">
    <source>
        <dbReference type="EMBL" id="MPC45236.1"/>
    </source>
</evidence>